<reference evidence="1 2" key="1">
    <citation type="journal article" date="2014" name="J. Gen. Virol.">
        <title>Whole-genome sequences of two turkey adenovirus types reveal the existence of two unknown lineages that merit the establishment of novel species within the genus Aviadenovirus.</title>
        <authorList>
            <person name="Marek A."/>
            <person name="Ballmann M.Z."/>
            <person name="Kosiol C."/>
            <person name="Harrach B."/>
            <person name="Schlotterer C."/>
            <person name="Hess M."/>
        </authorList>
    </citation>
    <scope>NUCLEOTIDE SEQUENCE [LARGE SCALE GENOMIC DNA]</scope>
    <source>
        <strain evidence="1">1277BT</strain>
    </source>
</reference>
<dbReference type="RefSeq" id="YP_008719873.1">
    <property type="nucleotide sequence ID" value="NC_022613.1"/>
</dbReference>
<dbReference type="GeneID" id="17401037"/>
<keyword evidence="2" id="KW-1185">Reference proteome</keyword>
<name>U5NE21_9ADEN</name>
<proteinExistence type="predicted"/>
<evidence type="ECO:0000313" key="1">
    <source>
        <dbReference type="EMBL" id="AGX93354.1"/>
    </source>
</evidence>
<dbReference type="EMBL" id="KF477313">
    <property type="protein sequence ID" value="AGX93354.1"/>
    <property type="molecule type" value="Genomic_DNA"/>
</dbReference>
<accession>U5NE21</accession>
<evidence type="ECO:0000313" key="2">
    <source>
        <dbReference type="Proteomes" id="UP000120888"/>
    </source>
</evidence>
<dbReference type="Proteomes" id="UP000120888">
    <property type="component" value="Segment"/>
</dbReference>
<dbReference type="OrthoDB" id="21523at10239"/>
<dbReference type="KEGG" id="vg:17401037"/>
<protein>
    <submittedName>
        <fullName evidence="1">ORF8</fullName>
    </submittedName>
</protein>
<sequence>MKIFDDFSTRATTPCGTPLYTPLYTLQMAPNPFRTFAEDPRYLLGTISFTTVVPYDPQDRDPTETLRQMVCTGIIFNPLFTFEDLRSYLLRPLVSLGRRAIVEGIEYRIVHVTVRGRSVEPVPANEALNVLEKAVPGILAVSDWVANEYEGPLPAGISNVGDLGFPINTVTGLKMALETLKIHVARNGGPDHEGLCGTTIIKAPRDFKLLKTGVFTKRDLKNTLPEPLLSRFFSETPEVCAIKTAKNPFSHEVWCMSLGAETPTPEPGQPRNPHSLEDWAKLGVMKNCLVMSRRGIGHRFHPYHSL</sequence>
<organism evidence="1 2">
    <name type="scientific">turkey adenovirus 5</name>
    <dbReference type="NCBI Taxonomy" id="1408258"/>
    <lineage>
        <taxon>Viruses</taxon>
        <taxon>Varidnaviria</taxon>
        <taxon>Bamfordvirae</taxon>
        <taxon>Preplasmiviricota</taxon>
        <taxon>Polisuviricotina</taxon>
        <taxon>Pharingeaviricetes</taxon>
        <taxon>Rowavirales</taxon>
        <taxon>Adenoviridae</taxon>
        <taxon>Aviadenovirus</taxon>
        <taxon>Aviadenovirus gallopavoquintum</taxon>
        <taxon>Turkey aviadenovirus D</taxon>
    </lineage>
</organism>